<sequence length="124" mass="13636">MRQLGKLLSMAGVFVFSMSWTSSTEVGFAESGNMTTVISVEEQAMVENSFHQSGFVWQEDGTGFFFQKLHLSQPAANVSHVIGNGDVHTIISVKEQQMIEHSSLTGGFVPQANGDGFFFIKDKR</sequence>
<protein>
    <submittedName>
        <fullName evidence="1">Uncharacterized protein</fullName>
    </submittedName>
</protein>
<evidence type="ECO:0000313" key="1">
    <source>
        <dbReference type="EMBL" id="KOO47501.1"/>
    </source>
</evidence>
<dbReference type="Proteomes" id="UP000037558">
    <property type="component" value="Unassembled WGS sequence"/>
</dbReference>
<gene>
    <name evidence="1" type="ORF">AMD01_05505</name>
</gene>
<keyword evidence="2" id="KW-1185">Reference proteome</keyword>
<proteinExistence type="predicted"/>
<dbReference type="AlphaFoldDB" id="A0A0M0L8U2"/>
<dbReference type="PATRIC" id="fig|284581.3.peg.4483"/>
<evidence type="ECO:0000313" key="2">
    <source>
        <dbReference type="Proteomes" id="UP000037558"/>
    </source>
</evidence>
<name>A0A0M0L8U2_9BACI</name>
<organism evidence="1 2">
    <name type="scientific">Priestia koreensis</name>
    <dbReference type="NCBI Taxonomy" id="284581"/>
    <lineage>
        <taxon>Bacteria</taxon>
        <taxon>Bacillati</taxon>
        <taxon>Bacillota</taxon>
        <taxon>Bacilli</taxon>
        <taxon>Bacillales</taxon>
        <taxon>Bacillaceae</taxon>
        <taxon>Priestia</taxon>
    </lineage>
</organism>
<reference evidence="2" key="1">
    <citation type="submission" date="2015-08" db="EMBL/GenBank/DDBJ databases">
        <title>Fjat-14210 dsm16467.</title>
        <authorList>
            <person name="Liu B."/>
            <person name="Wang J."/>
            <person name="Zhu Y."/>
            <person name="Liu G."/>
            <person name="Chen Q."/>
            <person name="Chen Z."/>
            <person name="Lan J."/>
            <person name="Che J."/>
            <person name="Ge C."/>
            <person name="Shi H."/>
            <person name="Pan Z."/>
            <person name="Liu X."/>
        </authorList>
    </citation>
    <scope>NUCLEOTIDE SEQUENCE [LARGE SCALE GENOMIC DNA]</scope>
    <source>
        <strain evidence="2">DSM 16467</strain>
    </source>
</reference>
<accession>A0A0M0L8U2</accession>
<comment type="caution">
    <text evidence="1">The sequence shown here is derived from an EMBL/GenBank/DDBJ whole genome shotgun (WGS) entry which is preliminary data.</text>
</comment>
<dbReference type="EMBL" id="LILC01000007">
    <property type="protein sequence ID" value="KOO47501.1"/>
    <property type="molecule type" value="Genomic_DNA"/>
</dbReference>
<dbReference type="RefSeq" id="WP_053400406.1">
    <property type="nucleotide sequence ID" value="NZ_JBBCZF010000001.1"/>
</dbReference>
<dbReference type="OrthoDB" id="2943786at2"/>